<evidence type="ECO:0000259" key="4">
    <source>
        <dbReference type="Pfam" id="PF22422"/>
    </source>
</evidence>
<dbReference type="PANTHER" id="PTHR10412:SF11">
    <property type="entry name" value="MANNOSYL-OLIGOSACCHARIDE GLUCOSIDASE"/>
    <property type="match status" value="1"/>
</dbReference>
<dbReference type="GO" id="GO:0006487">
    <property type="term" value="P:protein N-linked glycosylation"/>
    <property type="evidence" value="ECO:0007669"/>
    <property type="project" value="TreeGrafter"/>
</dbReference>
<dbReference type="InterPro" id="IPR004888">
    <property type="entry name" value="Glycoside_hydrolase_63"/>
</dbReference>
<dbReference type="AlphaFoldDB" id="A0A6B1DR66"/>
<dbReference type="PANTHER" id="PTHR10412">
    <property type="entry name" value="MANNOSYL-OLIGOSACCHARIDE GLUCOSIDASE"/>
    <property type="match status" value="1"/>
</dbReference>
<evidence type="ECO:0000256" key="2">
    <source>
        <dbReference type="ARBA" id="ARBA00022801"/>
    </source>
</evidence>
<name>A0A6B1DR66_9CHLR</name>
<dbReference type="Pfam" id="PF22422">
    <property type="entry name" value="MGH1-like_GH"/>
    <property type="match status" value="2"/>
</dbReference>
<dbReference type="InterPro" id="IPR008928">
    <property type="entry name" value="6-hairpin_glycosidase_sf"/>
</dbReference>
<keyword evidence="2" id="KW-0378">Hydrolase</keyword>
<dbReference type="InterPro" id="IPR012341">
    <property type="entry name" value="6hp_glycosidase-like_sf"/>
</dbReference>
<accession>A0A6B1DR66</accession>
<dbReference type="SUPFAM" id="SSF48208">
    <property type="entry name" value="Six-hairpin glycosidases"/>
    <property type="match status" value="1"/>
</dbReference>
<dbReference type="InterPro" id="IPR054491">
    <property type="entry name" value="MGH1-like_GH"/>
</dbReference>
<keyword evidence="3" id="KW-0326">Glycosidase</keyword>
<reference evidence="5" key="1">
    <citation type="submission" date="2019-09" db="EMBL/GenBank/DDBJ databases">
        <title>Characterisation of the sponge microbiome using genome-centric metagenomics.</title>
        <authorList>
            <person name="Engelberts J.P."/>
            <person name="Robbins S.J."/>
            <person name="De Goeij J.M."/>
            <person name="Aranda M."/>
            <person name="Bell S.C."/>
            <person name="Webster N.S."/>
        </authorList>
    </citation>
    <scope>NUCLEOTIDE SEQUENCE</scope>
    <source>
        <strain evidence="5">SB0662_bin_9</strain>
    </source>
</reference>
<comment type="similarity">
    <text evidence="1">Belongs to the glycosyl hydrolase 63 family.</text>
</comment>
<dbReference type="Gene3D" id="1.50.10.10">
    <property type="match status" value="2"/>
</dbReference>
<dbReference type="GO" id="GO:0009311">
    <property type="term" value="P:oligosaccharide metabolic process"/>
    <property type="evidence" value="ECO:0007669"/>
    <property type="project" value="InterPro"/>
</dbReference>
<comment type="caution">
    <text evidence="5">The sequence shown here is derived from an EMBL/GenBank/DDBJ whole genome shotgun (WGS) entry which is preliminary data.</text>
</comment>
<dbReference type="GO" id="GO:0004573">
    <property type="term" value="F:Glc3Man9GlcNAc2 oligosaccharide glucosidase activity"/>
    <property type="evidence" value="ECO:0007669"/>
    <property type="project" value="InterPro"/>
</dbReference>
<protein>
    <submittedName>
        <fullName evidence="5">Glucosidase</fullName>
    </submittedName>
</protein>
<feature type="domain" description="Mannosylglycerate hydrolase MGH1-like glycoside hydrolase" evidence="4">
    <location>
        <begin position="433"/>
        <end position="657"/>
    </location>
</feature>
<evidence type="ECO:0000256" key="3">
    <source>
        <dbReference type="ARBA" id="ARBA00023295"/>
    </source>
</evidence>
<feature type="domain" description="Mannosylglycerate hydrolase MGH1-like glycoside hydrolase" evidence="4">
    <location>
        <begin position="712"/>
        <end position="880"/>
    </location>
</feature>
<evidence type="ECO:0000313" key="5">
    <source>
        <dbReference type="EMBL" id="MYD90239.1"/>
    </source>
</evidence>
<gene>
    <name evidence="5" type="ORF">F4Y08_07855</name>
</gene>
<proteinExistence type="inferred from homology"/>
<dbReference type="EMBL" id="VXPY01000053">
    <property type="protein sequence ID" value="MYD90239.1"/>
    <property type="molecule type" value="Genomic_DNA"/>
</dbReference>
<sequence>MDIYRTAEGKRLVQYHRRRANWKHWGPFVSDRAWGTVREDYSANGDAWTSFTHDMARSRVFRWNEDGLAGFCDRQQFLCLSLALWNGNDPILKERLFGLSGPEGNHGEDVKETYFHLDGTPTHSWMRMLYRYPQAAFPYAELVEENRRRTFYDDEYELEDTGVFADGRYFDVYITWFKVRVEDLCCEVEVVNRGPEAAACTVLPQATFRNTWSWGYPAGPIGRVRTMPRLALEPQAPRGSSAVRVNHEVLGDYLLYVQRPDEVLFTDNETNTERLYGEPNATPWVRDAFHRHVVDGEPDAVNPAAFGTRMASVHRLAIPSGESRIVRFRLSREVRKQPFVIFERNKERRRRDADEFYAAVHGDLLEDQERTIQRRALAGLLWSKQFYYFDVSQWLDGDPEEPKPPLARRQGRNRDWRHLHNFDIVSMPDKWEYPWYAVWDLAFHCIPLTRVDPDFAKRQLKLVTREWYIHPNGQLPAYEWNFGDVNPPVHAWGTWRVFQMDAAATGKPDLVFLKSVFHKLLLNFTWWVNRKDEDGNNVFSGGFLGMDNISLFDRSTGLPTGGQLAQADGTAWMGFYALEMMKIALYLASTDSSYLGLATKFYEHFLRIAFAVNGSNETGLDMWDEEDGFFYDVLHLPDGSVHPLKVRSMVGLVPLFAVASLEHLEHGNDDGPIGPHMVTFLRRAAMFHQYWSDLASTISTVDVEEDHHRHTMFALVSPSRLRRILERVLSEDEFLSPYGIRSLSKAHAEEPVTLMLDGAVFGVGYEPGESRSRLFGGNSNWRGPVWFPINYLLIEALERFHEVLGGGFTVECPTGSGQFMTLEAVAQELSRRLASLFRVGPDGRRPYQVGTSPDAGSDPLLFHEYFDGDTGRGLGASHQTGWTALVTELVQRTEGTS</sequence>
<organism evidence="5">
    <name type="scientific">Caldilineaceae bacterium SB0662_bin_9</name>
    <dbReference type="NCBI Taxonomy" id="2605258"/>
    <lineage>
        <taxon>Bacteria</taxon>
        <taxon>Bacillati</taxon>
        <taxon>Chloroflexota</taxon>
        <taxon>Caldilineae</taxon>
        <taxon>Caldilineales</taxon>
        <taxon>Caldilineaceae</taxon>
    </lineage>
</organism>
<evidence type="ECO:0000256" key="1">
    <source>
        <dbReference type="ARBA" id="ARBA00010833"/>
    </source>
</evidence>